<gene>
    <name evidence="2" type="ORF">PQ455_14265</name>
</gene>
<feature type="domain" description="Dienelactone hydrolase" evidence="1">
    <location>
        <begin position="80"/>
        <end position="290"/>
    </location>
</feature>
<evidence type="ECO:0000259" key="1">
    <source>
        <dbReference type="Pfam" id="PF01738"/>
    </source>
</evidence>
<dbReference type="Pfam" id="PF01738">
    <property type="entry name" value="DLH"/>
    <property type="match status" value="1"/>
</dbReference>
<name>A0ABY7TJ07_9SPHN</name>
<keyword evidence="2" id="KW-0378">Hydrolase</keyword>
<keyword evidence="3" id="KW-1185">Reference proteome</keyword>
<dbReference type="InterPro" id="IPR002925">
    <property type="entry name" value="Dienelactn_hydro"/>
</dbReference>
<dbReference type="PROSITE" id="PS51318">
    <property type="entry name" value="TAT"/>
    <property type="match status" value="1"/>
</dbReference>
<evidence type="ECO:0000313" key="2">
    <source>
        <dbReference type="EMBL" id="WCT72791.1"/>
    </source>
</evidence>
<proteinExistence type="predicted"/>
<dbReference type="SUPFAM" id="SSF53474">
    <property type="entry name" value="alpha/beta-Hydrolases"/>
    <property type="match status" value="1"/>
</dbReference>
<dbReference type="RefSeq" id="WP_273686761.1">
    <property type="nucleotide sequence ID" value="NZ_CP117411.1"/>
</dbReference>
<reference evidence="2 3" key="1">
    <citation type="submission" date="2023-02" db="EMBL/GenBank/DDBJ databases">
        <title>Genome sequence of Sphingomonas naphthae.</title>
        <authorList>
            <person name="Kim S."/>
            <person name="Heo J."/>
            <person name="Kwon S.-W."/>
        </authorList>
    </citation>
    <scope>NUCLEOTIDE SEQUENCE [LARGE SCALE GENOMIC DNA]</scope>
    <source>
        <strain evidence="2 3">KACC 18716</strain>
    </source>
</reference>
<dbReference type="GO" id="GO:0016787">
    <property type="term" value="F:hydrolase activity"/>
    <property type="evidence" value="ECO:0007669"/>
    <property type="project" value="UniProtKB-KW"/>
</dbReference>
<evidence type="ECO:0000313" key="3">
    <source>
        <dbReference type="Proteomes" id="UP001220395"/>
    </source>
</evidence>
<dbReference type="Proteomes" id="UP001220395">
    <property type="component" value="Chromosome"/>
</dbReference>
<dbReference type="PANTHER" id="PTHR46623">
    <property type="entry name" value="CARBOXYMETHYLENEBUTENOLIDASE-RELATED"/>
    <property type="match status" value="1"/>
</dbReference>
<protein>
    <submittedName>
        <fullName evidence="2">Dienelactone hydrolase family protein</fullName>
    </submittedName>
</protein>
<dbReference type="InterPro" id="IPR029058">
    <property type="entry name" value="AB_hydrolase_fold"/>
</dbReference>
<dbReference type="InterPro" id="IPR051049">
    <property type="entry name" value="Dienelactone_hydrolase-like"/>
</dbReference>
<dbReference type="Gene3D" id="3.40.50.1820">
    <property type="entry name" value="alpha/beta hydrolase"/>
    <property type="match status" value="1"/>
</dbReference>
<accession>A0ABY7TJ07</accession>
<dbReference type="PANTHER" id="PTHR46623:SF6">
    <property type="entry name" value="ALPHA_BETA-HYDROLASES SUPERFAMILY PROTEIN"/>
    <property type="match status" value="1"/>
</dbReference>
<organism evidence="2 3">
    <name type="scientific">Sphingomonas naphthae</name>
    <dbReference type="NCBI Taxonomy" id="1813468"/>
    <lineage>
        <taxon>Bacteria</taxon>
        <taxon>Pseudomonadati</taxon>
        <taxon>Pseudomonadota</taxon>
        <taxon>Alphaproteobacteria</taxon>
        <taxon>Sphingomonadales</taxon>
        <taxon>Sphingomonadaceae</taxon>
        <taxon>Sphingomonas</taxon>
    </lineage>
</organism>
<sequence length="292" mass="30001">MTDDILQKAIALHDRFTHVDHDRRAFMRDMGALAGGSAAAAALAASIAADPAAAAIVEASDPRITVEPVSFPGANGHMLKGVLATPKPAKGKLGSVVVFHENRGLTPYVEDVARRLAVAGYRALAVDLLSPVGGTPADQDKAREMIGALDLPAAVADAAASAAWLKARKGGNGKVGVVGFCWGGAMVNRVAVAAGAAIDGGVAYYGPQPTPAEAAKVKAPLVLHYAGLDERVNAGAAAWVAALTAAGAKVTRYDYPGVNHAFHNDTSGARYDKAAADLSWQRTLAFFAETLK</sequence>
<dbReference type="InterPro" id="IPR006311">
    <property type="entry name" value="TAT_signal"/>
</dbReference>
<dbReference type="EMBL" id="CP117411">
    <property type="protein sequence ID" value="WCT72791.1"/>
    <property type="molecule type" value="Genomic_DNA"/>
</dbReference>